<evidence type="ECO:0000313" key="2">
    <source>
        <dbReference type="EMBL" id="CAD8102967.1"/>
    </source>
</evidence>
<dbReference type="PROSITE" id="PS00018">
    <property type="entry name" value="EF_HAND_1"/>
    <property type="match status" value="1"/>
</dbReference>
<evidence type="ECO:0000313" key="3">
    <source>
        <dbReference type="Proteomes" id="UP000688137"/>
    </source>
</evidence>
<organism evidence="2 3">
    <name type="scientific">Paramecium primaurelia</name>
    <dbReference type="NCBI Taxonomy" id="5886"/>
    <lineage>
        <taxon>Eukaryota</taxon>
        <taxon>Sar</taxon>
        <taxon>Alveolata</taxon>
        <taxon>Ciliophora</taxon>
        <taxon>Intramacronucleata</taxon>
        <taxon>Oligohymenophorea</taxon>
        <taxon>Peniculida</taxon>
        <taxon>Parameciidae</taxon>
        <taxon>Paramecium</taxon>
    </lineage>
</organism>
<dbReference type="InterPro" id="IPR002048">
    <property type="entry name" value="EF_hand_dom"/>
</dbReference>
<accession>A0A8S1PIG5</accession>
<dbReference type="Proteomes" id="UP000688137">
    <property type="component" value="Unassembled WGS sequence"/>
</dbReference>
<dbReference type="EMBL" id="CAJJDM010000122">
    <property type="protein sequence ID" value="CAD8102967.1"/>
    <property type="molecule type" value="Genomic_DNA"/>
</dbReference>
<dbReference type="InterPro" id="IPR018247">
    <property type="entry name" value="EF_Hand_1_Ca_BS"/>
</dbReference>
<gene>
    <name evidence="2" type="ORF">PPRIM_AZ9-3.1.T1190182</name>
</gene>
<evidence type="ECO:0000259" key="1">
    <source>
        <dbReference type="PROSITE" id="PS50222"/>
    </source>
</evidence>
<feature type="domain" description="EF-hand" evidence="1">
    <location>
        <begin position="58"/>
        <end position="93"/>
    </location>
</feature>
<protein>
    <recommendedName>
        <fullName evidence="1">EF-hand domain-containing protein</fullName>
    </recommendedName>
</protein>
<dbReference type="Pfam" id="PF13499">
    <property type="entry name" value="EF-hand_7"/>
    <property type="match status" value="1"/>
</dbReference>
<dbReference type="GO" id="GO:0005509">
    <property type="term" value="F:calcium ion binding"/>
    <property type="evidence" value="ECO:0007669"/>
    <property type="project" value="InterPro"/>
</dbReference>
<sequence>MYKVDWNQVPDIGKLDDEEMKQLNKRNKFHNLPQNQWFKNRYFDKVKPQYLFYPEERRIQMELKQIFNVFDYNDSKTLDIAEMFLMFKHFGFDVSKNDLKVIYSYIDQDRDWALNYQEFKAFTENPSALKAFRNMMTKMQNTLQLNAIENKYIPLSVGAMLTHLSYMIRREQYINILCDKNIVDAEKKYEAFRNLIITKEKKTVVDDAYDLYIKAQYKLMNAKLKSNSSLNQLDVKLSQPRYNMSLSTVPGLQPQLFRNMSMRDVENIRQLTKVVRLQTQLEIKSYNSIKQILDESDISEDEFSQKESDLQKLLVKAQNNGKQQAQAIITQRSSKDYHNKSQISLLSLEQVDEEIPRMRFQLKQQKSVPTKQFLRRQIRFNKYEQSFDTTSLKYHQLDRSPHQTTLASNDLPSNDSALFSNRPLKLPQLL</sequence>
<proteinExistence type="predicted"/>
<comment type="caution">
    <text evidence="2">The sequence shown here is derived from an EMBL/GenBank/DDBJ whole genome shotgun (WGS) entry which is preliminary data.</text>
</comment>
<name>A0A8S1PIG5_PARPR</name>
<reference evidence="2" key="1">
    <citation type="submission" date="2021-01" db="EMBL/GenBank/DDBJ databases">
        <authorList>
            <consortium name="Genoscope - CEA"/>
            <person name="William W."/>
        </authorList>
    </citation>
    <scope>NUCLEOTIDE SEQUENCE</scope>
</reference>
<dbReference type="AlphaFoldDB" id="A0A8S1PIG5"/>
<keyword evidence="3" id="KW-1185">Reference proteome</keyword>
<dbReference type="CDD" id="cd00051">
    <property type="entry name" value="EFh"/>
    <property type="match status" value="1"/>
</dbReference>
<dbReference type="PROSITE" id="PS50222">
    <property type="entry name" value="EF_HAND_2"/>
    <property type="match status" value="1"/>
</dbReference>
<dbReference type="OMA" id="QYINILC"/>